<dbReference type="KEGG" id="mtw:CQW49_18825"/>
<dbReference type="InterPro" id="IPR012899">
    <property type="entry name" value="LTXXQ"/>
</dbReference>
<dbReference type="EMBL" id="CP023737">
    <property type="protein sequence ID" value="ATQ69708.1"/>
    <property type="molecule type" value="Genomic_DNA"/>
</dbReference>
<organism evidence="2 3">
    <name type="scientific">Methylosinus trichosporium (strain ATCC 35070 / NCIMB 11131 / UNIQEM 75 / OB3b)</name>
    <dbReference type="NCBI Taxonomy" id="595536"/>
    <lineage>
        <taxon>Bacteria</taxon>
        <taxon>Pseudomonadati</taxon>
        <taxon>Pseudomonadota</taxon>
        <taxon>Alphaproteobacteria</taxon>
        <taxon>Hyphomicrobiales</taxon>
        <taxon>Methylocystaceae</taxon>
        <taxon>Methylosinus</taxon>
    </lineage>
</organism>
<keyword evidence="3" id="KW-1185">Reference proteome</keyword>
<dbReference type="Proteomes" id="UP000230709">
    <property type="component" value="Chromosome"/>
</dbReference>
<dbReference type="Pfam" id="PF07813">
    <property type="entry name" value="LTXXQ"/>
    <property type="match status" value="1"/>
</dbReference>
<name>A0A2D2D3X5_METT3</name>
<protein>
    <recommendedName>
        <fullName evidence="4">LTXXQ motif family protein</fullName>
    </recommendedName>
</protein>
<reference evidence="3" key="1">
    <citation type="submission" date="2017-10" db="EMBL/GenBank/DDBJ databases">
        <title>Completed PacBio SMRT sequence of Methylosinus trichosporium OB3b reveals presence of a third large plasmid.</title>
        <authorList>
            <person name="Charles T.C."/>
            <person name="Lynch M.D.J."/>
            <person name="Heil J.R."/>
            <person name="Cheng J."/>
        </authorList>
    </citation>
    <scope>NUCLEOTIDE SEQUENCE [LARGE SCALE GENOMIC DNA]</scope>
    <source>
        <strain evidence="3">OB3b</strain>
    </source>
</reference>
<dbReference type="GO" id="GO:0042597">
    <property type="term" value="C:periplasmic space"/>
    <property type="evidence" value="ECO:0007669"/>
    <property type="project" value="InterPro"/>
</dbReference>
<proteinExistence type="predicted"/>
<dbReference type="AlphaFoldDB" id="A0A2D2D3X5"/>
<gene>
    <name evidence="2" type="ORF">CQW49_18825</name>
</gene>
<evidence type="ECO:0000313" key="3">
    <source>
        <dbReference type="Proteomes" id="UP000230709"/>
    </source>
</evidence>
<dbReference type="RefSeq" id="WP_003613333.1">
    <property type="nucleotide sequence ID" value="NZ_ADVE02000001.1"/>
</dbReference>
<evidence type="ECO:0008006" key="4">
    <source>
        <dbReference type="Google" id="ProtNLM"/>
    </source>
</evidence>
<keyword evidence="1" id="KW-0732">Signal</keyword>
<accession>A0A2D2D3X5</accession>
<evidence type="ECO:0000313" key="2">
    <source>
        <dbReference type="EMBL" id="ATQ69708.1"/>
    </source>
</evidence>
<sequence length="171" mass="18975">MKNYLLITATALALAVPSLATSVSAEPRMGHQEMTAEDHAAFLDAKIAALKAGLKLTPAQEKNWPAVETALRDIGKSRAARFAEAKEKFKNMQEHRSVIEGLQFRSKALAARSQEAEKLADAAKPLYDSLDESQKRRFSLLLHKIARGHMHHWGHGEHDMESSDHDSSESH</sequence>
<evidence type="ECO:0000256" key="1">
    <source>
        <dbReference type="SAM" id="SignalP"/>
    </source>
</evidence>
<feature type="signal peptide" evidence="1">
    <location>
        <begin position="1"/>
        <end position="20"/>
    </location>
</feature>
<dbReference type="STRING" id="595536.GCA_000178815_01424"/>
<feature type="chain" id="PRO_5013958039" description="LTXXQ motif family protein" evidence="1">
    <location>
        <begin position="21"/>
        <end position="171"/>
    </location>
</feature>